<organism evidence="1 2">
    <name type="scientific">Pleurodeles waltl</name>
    <name type="common">Iberian ribbed newt</name>
    <dbReference type="NCBI Taxonomy" id="8319"/>
    <lineage>
        <taxon>Eukaryota</taxon>
        <taxon>Metazoa</taxon>
        <taxon>Chordata</taxon>
        <taxon>Craniata</taxon>
        <taxon>Vertebrata</taxon>
        <taxon>Euteleostomi</taxon>
        <taxon>Amphibia</taxon>
        <taxon>Batrachia</taxon>
        <taxon>Caudata</taxon>
        <taxon>Salamandroidea</taxon>
        <taxon>Salamandridae</taxon>
        <taxon>Pleurodelinae</taxon>
        <taxon>Pleurodeles</taxon>
    </lineage>
</organism>
<protein>
    <submittedName>
        <fullName evidence="1">Uncharacterized protein</fullName>
    </submittedName>
</protein>
<dbReference type="EMBL" id="JANPWB010000005">
    <property type="protein sequence ID" value="KAJ1186637.1"/>
    <property type="molecule type" value="Genomic_DNA"/>
</dbReference>
<evidence type="ECO:0000313" key="2">
    <source>
        <dbReference type="Proteomes" id="UP001066276"/>
    </source>
</evidence>
<dbReference type="PANTHER" id="PTHR37984:SF5">
    <property type="entry name" value="PROTEIN NYNRIN-LIKE"/>
    <property type="match status" value="1"/>
</dbReference>
<evidence type="ECO:0000313" key="1">
    <source>
        <dbReference type="EMBL" id="KAJ1186637.1"/>
    </source>
</evidence>
<dbReference type="PANTHER" id="PTHR37984">
    <property type="entry name" value="PROTEIN CBG26694"/>
    <property type="match status" value="1"/>
</dbReference>
<dbReference type="AlphaFoldDB" id="A0AAV7UC11"/>
<comment type="caution">
    <text evidence="1">The sequence shown here is derived from an EMBL/GenBank/DDBJ whole genome shotgun (WGS) entry which is preliminary data.</text>
</comment>
<accession>A0AAV7UC11</accession>
<gene>
    <name evidence="1" type="ORF">NDU88_003418</name>
</gene>
<dbReference type="SUPFAM" id="SSF56672">
    <property type="entry name" value="DNA/RNA polymerases"/>
    <property type="match status" value="1"/>
</dbReference>
<reference evidence="1" key="1">
    <citation type="journal article" date="2022" name="bioRxiv">
        <title>Sequencing and chromosome-scale assembly of the giantPleurodeles waltlgenome.</title>
        <authorList>
            <person name="Brown T."/>
            <person name="Elewa A."/>
            <person name="Iarovenko S."/>
            <person name="Subramanian E."/>
            <person name="Araus A.J."/>
            <person name="Petzold A."/>
            <person name="Susuki M."/>
            <person name="Suzuki K.-i.T."/>
            <person name="Hayashi T."/>
            <person name="Toyoda A."/>
            <person name="Oliveira C."/>
            <person name="Osipova E."/>
            <person name="Leigh N.D."/>
            <person name="Simon A."/>
            <person name="Yun M.H."/>
        </authorList>
    </citation>
    <scope>NUCLEOTIDE SEQUENCE</scope>
    <source>
        <strain evidence="1">20211129_DDA</strain>
        <tissue evidence="1">Liver</tissue>
    </source>
</reference>
<dbReference type="InterPro" id="IPR050951">
    <property type="entry name" value="Retrovirus_Pol_polyprotein"/>
</dbReference>
<dbReference type="Gene3D" id="3.10.10.10">
    <property type="entry name" value="HIV Type 1 Reverse Transcriptase, subunit A, domain 1"/>
    <property type="match status" value="1"/>
</dbReference>
<sequence length="189" mass="21972">MSYVLRGDIPEPFLPSNVTAQLMELLAMTYHVLEHHSIHLCKSYHELELDPQSRYITTFSTHLGQLLYKRLHFEVSSVAEISQEMVKTVITSIKNFLNRSDDILVFNRTNEENNIPLWEVSSQLERAGLTLNVDNSKLEKEELIFFHHIFSRKEMQPDPSKVETLHKTWVPADVAEVRQFLGLASYCTR</sequence>
<dbReference type="InterPro" id="IPR043128">
    <property type="entry name" value="Rev_trsase/Diguanyl_cyclase"/>
</dbReference>
<dbReference type="Gene3D" id="3.30.70.270">
    <property type="match status" value="1"/>
</dbReference>
<dbReference type="Proteomes" id="UP001066276">
    <property type="component" value="Chromosome 3_1"/>
</dbReference>
<keyword evidence="2" id="KW-1185">Reference proteome</keyword>
<proteinExistence type="predicted"/>
<name>A0AAV7UC11_PLEWA</name>
<dbReference type="InterPro" id="IPR043502">
    <property type="entry name" value="DNA/RNA_pol_sf"/>
</dbReference>